<dbReference type="AlphaFoldDB" id="A0A3M7TQ63"/>
<sequence length="67" mass="7623">MKLIINGDQVEMPDSITTVSELLHHFELDQKVVIVEKNKDILTKELHEAERVQDGDHFELVHFVGGG</sequence>
<evidence type="ECO:0000313" key="1">
    <source>
        <dbReference type="EMBL" id="RNA67698.1"/>
    </source>
</evidence>
<dbReference type="InterPro" id="IPR016155">
    <property type="entry name" value="Mopterin_synth/thiamin_S_b"/>
</dbReference>
<organism evidence="1 2">
    <name type="scientific">Alteribacter keqinensis</name>
    <dbReference type="NCBI Taxonomy" id="2483800"/>
    <lineage>
        <taxon>Bacteria</taxon>
        <taxon>Bacillati</taxon>
        <taxon>Bacillota</taxon>
        <taxon>Bacilli</taxon>
        <taxon>Bacillales</taxon>
        <taxon>Bacillaceae</taxon>
        <taxon>Alteribacter</taxon>
    </lineage>
</organism>
<dbReference type="CDD" id="cd00565">
    <property type="entry name" value="Ubl_ThiS"/>
    <property type="match status" value="1"/>
</dbReference>
<protein>
    <submittedName>
        <fullName evidence="1">Thiamine biosynthesis protein ThiS</fullName>
    </submittedName>
</protein>
<dbReference type="OrthoDB" id="9798559at2"/>
<dbReference type="InterPro" id="IPR003749">
    <property type="entry name" value="ThiS/MoaD-like"/>
</dbReference>
<accession>A0A3M7TQ63</accession>
<evidence type="ECO:0000313" key="2">
    <source>
        <dbReference type="Proteomes" id="UP000278746"/>
    </source>
</evidence>
<keyword evidence="2" id="KW-1185">Reference proteome</keyword>
<dbReference type="InterPro" id="IPR010035">
    <property type="entry name" value="Thi_S"/>
</dbReference>
<comment type="caution">
    <text evidence="1">The sequence shown here is derived from an EMBL/GenBank/DDBJ whole genome shotgun (WGS) entry which is preliminary data.</text>
</comment>
<reference evidence="1 2" key="1">
    <citation type="submission" date="2018-10" db="EMBL/GenBank/DDBJ databases">
        <title>Bacillus Keqinensis sp. nov., a moderately halophilic bacterium isolated from a saline-alkaline lake.</title>
        <authorList>
            <person name="Wang H."/>
        </authorList>
    </citation>
    <scope>NUCLEOTIDE SEQUENCE [LARGE SCALE GENOMIC DNA]</scope>
    <source>
        <strain evidence="1 2">KQ-3</strain>
    </source>
</reference>
<dbReference type="Proteomes" id="UP000278746">
    <property type="component" value="Unassembled WGS sequence"/>
</dbReference>
<dbReference type="Pfam" id="PF02597">
    <property type="entry name" value="ThiS"/>
    <property type="match status" value="1"/>
</dbReference>
<proteinExistence type="predicted"/>
<dbReference type="PANTHER" id="PTHR34472:SF1">
    <property type="entry name" value="SULFUR CARRIER PROTEIN THIS"/>
    <property type="match status" value="1"/>
</dbReference>
<dbReference type="Gene3D" id="3.10.20.30">
    <property type="match status" value="1"/>
</dbReference>
<name>A0A3M7TQ63_9BACI</name>
<dbReference type="EMBL" id="RHIB01000002">
    <property type="protein sequence ID" value="RNA67698.1"/>
    <property type="molecule type" value="Genomic_DNA"/>
</dbReference>
<dbReference type="NCBIfam" id="TIGR01683">
    <property type="entry name" value="thiS"/>
    <property type="match status" value="1"/>
</dbReference>
<dbReference type="RefSeq" id="WP_122899359.1">
    <property type="nucleotide sequence ID" value="NZ_RHIB01000002.1"/>
</dbReference>
<dbReference type="InterPro" id="IPR012675">
    <property type="entry name" value="Beta-grasp_dom_sf"/>
</dbReference>
<dbReference type="SUPFAM" id="SSF54285">
    <property type="entry name" value="MoaD/ThiS"/>
    <property type="match status" value="1"/>
</dbReference>
<gene>
    <name evidence="1" type="primary">thiS</name>
    <name evidence="1" type="ORF">EBO34_13345</name>
</gene>
<dbReference type="PANTHER" id="PTHR34472">
    <property type="entry name" value="SULFUR CARRIER PROTEIN THIS"/>
    <property type="match status" value="1"/>
</dbReference>